<proteinExistence type="inferred from homology"/>
<keyword evidence="7 11" id="KW-0735">Signal-anchor</keyword>
<feature type="domain" description="Galactosyltransferase N-terminal" evidence="13">
    <location>
        <begin position="4"/>
        <end position="117"/>
    </location>
</feature>
<dbReference type="PANTHER" id="PTHR19300:SF57">
    <property type="entry name" value="BETA-1,4-N-ACETYLGALACTOSAMINYLTRANSFERASE"/>
    <property type="match status" value="1"/>
</dbReference>
<feature type="domain" description="Galactosyltransferase C-terminal" evidence="12">
    <location>
        <begin position="132"/>
        <end position="200"/>
    </location>
</feature>
<sequence length="306" mass="35800">MPTWRDLEALHYDLEAGGKFKPTDCTARHNVAIVVPYRDREKQLFLFIQNLHPFLKRQKISYAIYIIEQVSGKAFNRGLVRNIGFTEALKLDSTHDCTIFHDVDLIPLHEANMYTCPDQPRHVCVAVNYIQNFTPLYTGIAEFGHVVSFRNDHFRLVNGYSNIYLGWGAEDDDLHKRVKAKQMKPYRYPDYVAKYYGVPHADESLMPRPDTKAKNVDRQIIMFYINNNGHVLPGLCLLKFAERRMNNDGLTSLRYKVVEINKSKLFTRILVSVEEDSYAFEALSIYRRYKTLYDIISVKRRKHQLL</sequence>
<organism evidence="14 15">
    <name type="scientific">Paralvinella palmiformis</name>
    <dbReference type="NCBI Taxonomy" id="53620"/>
    <lineage>
        <taxon>Eukaryota</taxon>
        <taxon>Metazoa</taxon>
        <taxon>Spiralia</taxon>
        <taxon>Lophotrochozoa</taxon>
        <taxon>Annelida</taxon>
        <taxon>Polychaeta</taxon>
        <taxon>Sedentaria</taxon>
        <taxon>Canalipalpata</taxon>
        <taxon>Terebellida</taxon>
        <taxon>Terebelliformia</taxon>
        <taxon>Alvinellidae</taxon>
        <taxon>Paralvinella</taxon>
    </lineage>
</organism>
<evidence type="ECO:0000256" key="1">
    <source>
        <dbReference type="ARBA" id="ARBA00004606"/>
    </source>
</evidence>
<dbReference type="EMBL" id="JAODUP010000775">
    <property type="protein sequence ID" value="KAK2144248.1"/>
    <property type="molecule type" value="Genomic_DNA"/>
</dbReference>
<dbReference type="Gene3D" id="3.90.550.10">
    <property type="entry name" value="Spore Coat Polysaccharide Biosynthesis Protein SpsA, Chain A"/>
    <property type="match status" value="1"/>
</dbReference>
<evidence type="ECO:0000256" key="2">
    <source>
        <dbReference type="ARBA" id="ARBA00004922"/>
    </source>
</evidence>
<dbReference type="InterPro" id="IPR027791">
    <property type="entry name" value="Galactosyl_T_C"/>
</dbReference>
<dbReference type="GO" id="GO:0005975">
    <property type="term" value="P:carbohydrate metabolic process"/>
    <property type="evidence" value="ECO:0007669"/>
    <property type="project" value="InterPro"/>
</dbReference>
<dbReference type="PRINTS" id="PR02050">
    <property type="entry name" value="B14GALTRFASE"/>
</dbReference>
<comment type="caution">
    <text evidence="14">The sequence shown here is derived from an EMBL/GenBank/DDBJ whole genome shotgun (WGS) entry which is preliminary data.</text>
</comment>
<evidence type="ECO:0000256" key="5">
    <source>
        <dbReference type="ARBA" id="ARBA00022679"/>
    </source>
</evidence>
<evidence type="ECO:0000256" key="6">
    <source>
        <dbReference type="ARBA" id="ARBA00022692"/>
    </source>
</evidence>
<dbReference type="PANTHER" id="PTHR19300">
    <property type="entry name" value="BETA-1,4-GALACTOSYLTRANSFERASE"/>
    <property type="match status" value="1"/>
</dbReference>
<comment type="subcellular location">
    <subcellularLocation>
        <location evidence="1">Membrane</location>
        <topology evidence="1">Single-pass type II membrane protein</topology>
    </subcellularLocation>
</comment>
<evidence type="ECO:0000256" key="3">
    <source>
        <dbReference type="ARBA" id="ARBA00005735"/>
    </source>
</evidence>
<dbReference type="InterPro" id="IPR029044">
    <property type="entry name" value="Nucleotide-diphossugar_trans"/>
</dbReference>
<dbReference type="EC" id="2.4.1.-" evidence="11"/>
<evidence type="ECO:0000256" key="10">
    <source>
        <dbReference type="ARBA" id="ARBA00023180"/>
    </source>
</evidence>
<dbReference type="GO" id="GO:0008378">
    <property type="term" value="F:galactosyltransferase activity"/>
    <property type="evidence" value="ECO:0007669"/>
    <property type="project" value="TreeGrafter"/>
</dbReference>
<keyword evidence="4 11" id="KW-0328">Glycosyltransferase</keyword>
<evidence type="ECO:0000256" key="9">
    <source>
        <dbReference type="ARBA" id="ARBA00023136"/>
    </source>
</evidence>
<dbReference type="AlphaFoldDB" id="A0AAD9MU63"/>
<dbReference type="GO" id="GO:0006688">
    <property type="term" value="P:glycosphingolipid biosynthetic process"/>
    <property type="evidence" value="ECO:0007669"/>
    <property type="project" value="TreeGrafter"/>
</dbReference>
<dbReference type="InterPro" id="IPR027995">
    <property type="entry name" value="Galactosyl_T_N"/>
</dbReference>
<dbReference type="GO" id="GO:0016020">
    <property type="term" value="C:membrane"/>
    <property type="evidence" value="ECO:0007669"/>
    <property type="project" value="UniProtKB-SubCell"/>
</dbReference>
<keyword evidence="8" id="KW-1133">Transmembrane helix</keyword>
<gene>
    <name evidence="14" type="ORF">LSH36_775g00042</name>
</gene>
<evidence type="ECO:0000256" key="11">
    <source>
        <dbReference type="RuleBase" id="RU368121"/>
    </source>
</evidence>
<keyword evidence="6" id="KW-0812">Transmembrane</keyword>
<reference evidence="14" key="1">
    <citation type="journal article" date="2023" name="Mol. Biol. Evol.">
        <title>Third-Generation Sequencing Reveals the Adaptive Role of the Epigenome in Three Deep-Sea Polychaetes.</title>
        <authorList>
            <person name="Perez M."/>
            <person name="Aroh O."/>
            <person name="Sun Y."/>
            <person name="Lan Y."/>
            <person name="Juniper S.K."/>
            <person name="Young C.R."/>
            <person name="Angers B."/>
            <person name="Qian P.Y."/>
        </authorList>
    </citation>
    <scope>NUCLEOTIDE SEQUENCE</scope>
    <source>
        <strain evidence="14">P08H-3</strain>
    </source>
</reference>
<keyword evidence="10 11" id="KW-0325">Glycoprotein</keyword>
<name>A0AAD9MU63_9ANNE</name>
<evidence type="ECO:0000256" key="8">
    <source>
        <dbReference type="ARBA" id="ARBA00022989"/>
    </source>
</evidence>
<keyword evidence="5 11" id="KW-0808">Transferase</keyword>
<accession>A0AAD9MU63</accession>
<dbReference type="Proteomes" id="UP001208570">
    <property type="component" value="Unassembled WGS sequence"/>
</dbReference>
<dbReference type="InterPro" id="IPR003859">
    <property type="entry name" value="Galactosyl_T"/>
</dbReference>
<evidence type="ECO:0000259" key="12">
    <source>
        <dbReference type="Pfam" id="PF02709"/>
    </source>
</evidence>
<evidence type="ECO:0000256" key="4">
    <source>
        <dbReference type="ARBA" id="ARBA00022676"/>
    </source>
</evidence>
<evidence type="ECO:0000256" key="7">
    <source>
        <dbReference type="ARBA" id="ARBA00022968"/>
    </source>
</evidence>
<dbReference type="Pfam" id="PF13733">
    <property type="entry name" value="Glyco_transf_7N"/>
    <property type="match status" value="1"/>
</dbReference>
<dbReference type="GO" id="GO:0033842">
    <property type="term" value="F:N-acetyl-beta-glucosaminyl-derivative 4-beta-N-acetylgalactosaminyltransferase activity"/>
    <property type="evidence" value="ECO:0007669"/>
    <property type="project" value="TreeGrafter"/>
</dbReference>
<dbReference type="Pfam" id="PF02709">
    <property type="entry name" value="Glyco_transf_7C"/>
    <property type="match status" value="1"/>
</dbReference>
<comment type="pathway">
    <text evidence="2 11">Protein modification; protein glycosylation.</text>
</comment>
<dbReference type="SUPFAM" id="SSF53448">
    <property type="entry name" value="Nucleotide-diphospho-sugar transferases"/>
    <property type="match status" value="1"/>
</dbReference>
<protein>
    <recommendedName>
        <fullName evidence="11">Beta-1,4-galactosyltransferase</fullName>
        <ecNumber evidence="11">2.4.1.-</ecNumber>
    </recommendedName>
</protein>
<comment type="similarity">
    <text evidence="3 11">Belongs to the glycosyltransferase 7 family.</text>
</comment>
<evidence type="ECO:0000259" key="13">
    <source>
        <dbReference type="Pfam" id="PF13733"/>
    </source>
</evidence>
<keyword evidence="15" id="KW-1185">Reference proteome</keyword>
<comment type="function">
    <text evidence="11">Catalyses the transfer of galactose onto proteins or lipids.</text>
</comment>
<keyword evidence="9" id="KW-0472">Membrane</keyword>
<evidence type="ECO:0000313" key="15">
    <source>
        <dbReference type="Proteomes" id="UP001208570"/>
    </source>
</evidence>
<dbReference type="GO" id="GO:0005794">
    <property type="term" value="C:Golgi apparatus"/>
    <property type="evidence" value="ECO:0007669"/>
    <property type="project" value="TreeGrafter"/>
</dbReference>
<evidence type="ECO:0000313" key="14">
    <source>
        <dbReference type="EMBL" id="KAK2144248.1"/>
    </source>
</evidence>